<dbReference type="Proteomes" id="UP000176322">
    <property type="component" value="Unassembled WGS sequence"/>
</dbReference>
<evidence type="ECO:0000256" key="2">
    <source>
        <dbReference type="ARBA" id="ARBA00022771"/>
    </source>
</evidence>
<comment type="caution">
    <text evidence="6">The sequence shown here is derived from an EMBL/GenBank/DDBJ whole genome shotgun (WGS) entry which is preliminary data.</text>
</comment>
<evidence type="ECO:0000313" key="6">
    <source>
        <dbReference type="EMBL" id="OGG41445.1"/>
    </source>
</evidence>
<dbReference type="InterPro" id="IPR037187">
    <property type="entry name" value="DnaK_N"/>
</dbReference>
<dbReference type="SUPFAM" id="SSF109635">
    <property type="entry name" value="DnaK suppressor protein DksA, alpha-hairpin domain"/>
    <property type="match status" value="1"/>
</dbReference>
<evidence type="ECO:0000256" key="1">
    <source>
        <dbReference type="ARBA" id="ARBA00022723"/>
    </source>
</evidence>
<dbReference type="EMBL" id="MFKO01000008">
    <property type="protein sequence ID" value="OGG41445.1"/>
    <property type="molecule type" value="Genomic_DNA"/>
</dbReference>
<dbReference type="InterPro" id="IPR000962">
    <property type="entry name" value="Znf_DskA_TraR"/>
</dbReference>
<sequence length="120" mass="13559">MNTEQYKIRLEADLSALNNELRSLGIHNPDVPEDWVEKMNDSDTVSADPNDVADRTEEYDTRRAELAALEGRWNDVRDALQKIEGGKYGICEVSGEPIEEDRLEANPAARTCKAHMNEIN</sequence>
<dbReference type="Pfam" id="PF01258">
    <property type="entry name" value="zf-dskA_traR"/>
    <property type="match status" value="1"/>
</dbReference>
<organism evidence="6 7">
    <name type="scientific">Candidatus Kaiserbacteria bacterium RIFCSPHIGHO2_01_FULL_46_22</name>
    <dbReference type="NCBI Taxonomy" id="1798475"/>
    <lineage>
        <taxon>Bacteria</taxon>
        <taxon>Candidatus Kaiseribacteriota</taxon>
    </lineage>
</organism>
<dbReference type="SUPFAM" id="SSF57716">
    <property type="entry name" value="Glucocorticoid receptor-like (DNA-binding domain)"/>
    <property type="match status" value="1"/>
</dbReference>
<dbReference type="Gene3D" id="1.20.120.910">
    <property type="entry name" value="DksA, coiled-coil domain"/>
    <property type="match status" value="1"/>
</dbReference>
<dbReference type="PANTHER" id="PTHR33823">
    <property type="entry name" value="RNA POLYMERASE-BINDING TRANSCRIPTION FACTOR DKSA-RELATED"/>
    <property type="match status" value="1"/>
</dbReference>
<gene>
    <name evidence="6" type="ORF">A2837_02960</name>
</gene>
<feature type="domain" description="Zinc finger DksA/TraR C4-type" evidence="5">
    <location>
        <begin position="86"/>
        <end position="113"/>
    </location>
</feature>
<name>A0A1F6BWW1_9BACT</name>
<protein>
    <recommendedName>
        <fullName evidence="5">Zinc finger DksA/TraR C4-type domain-containing protein</fullName>
    </recommendedName>
</protein>
<evidence type="ECO:0000259" key="5">
    <source>
        <dbReference type="Pfam" id="PF01258"/>
    </source>
</evidence>
<accession>A0A1F6BWW1</accession>
<dbReference type="STRING" id="1798475.A2837_02960"/>
<keyword evidence="2" id="KW-0863">Zinc-finger</keyword>
<evidence type="ECO:0000256" key="3">
    <source>
        <dbReference type="ARBA" id="ARBA00022833"/>
    </source>
</evidence>
<dbReference type="PROSITE" id="PS51128">
    <property type="entry name" value="ZF_DKSA_2"/>
    <property type="match status" value="1"/>
</dbReference>
<feature type="zinc finger region" description="dksA C4-type" evidence="4">
    <location>
        <begin position="91"/>
        <end position="115"/>
    </location>
</feature>
<evidence type="ECO:0000256" key="4">
    <source>
        <dbReference type="PROSITE-ProRule" id="PRU00510"/>
    </source>
</evidence>
<proteinExistence type="predicted"/>
<reference evidence="6 7" key="1">
    <citation type="journal article" date="2016" name="Nat. Commun.">
        <title>Thousands of microbial genomes shed light on interconnected biogeochemical processes in an aquifer system.</title>
        <authorList>
            <person name="Anantharaman K."/>
            <person name="Brown C.T."/>
            <person name="Hug L.A."/>
            <person name="Sharon I."/>
            <person name="Castelle C.J."/>
            <person name="Probst A.J."/>
            <person name="Thomas B.C."/>
            <person name="Singh A."/>
            <person name="Wilkins M.J."/>
            <person name="Karaoz U."/>
            <person name="Brodie E.L."/>
            <person name="Williams K.H."/>
            <person name="Hubbard S.S."/>
            <person name="Banfield J.F."/>
        </authorList>
    </citation>
    <scope>NUCLEOTIDE SEQUENCE [LARGE SCALE GENOMIC DNA]</scope>
</reference>
<dbReference type="AlphaFoldDB" id="A0A1F6BWW1"/>
<keyword evidence="1" id="KW-0479">Metal-binding</keyword>
<evidence type="ECO:0000313" key="7">
    <source>
        <dbReference type="Proteomes" id="UP000176322"/>
    </source>
</evidence>
<dbReference type="PANTHER" id="PTHR33823:SF5">
    <property type="entry name" value="DNAK SUPPRESSOR PROTEIN"/>
    <property type="match status" value="1"/>
</dbReference>
<dbReference type="GO" id="GO:0008270">
    <property type="term" value="F:zinc ion binding"/>
    <property type="evidence" value="ECO:0007669"/>
    <property type="project" value="UniProtKB-KW"/>
</dbReference>
<keyword evidence="3" id="KW-0862">Zinc</keyword>